<name>A0A392MK21_9FABA</name>
<evidence type="ECO:0000259" key="1">
    <source>
        <dbReference type="PROSITE" id="PS50822"/>
    </source>
</evidence>
<dbReference type="PROSITE" id="PS50822">
    <property type="entry name" value="PIWI"/>
    <property type="match status" value="1"/>
</dbReference>
<dbReference type="AlphaFoldDB" id="A0A392MK21"/>
<dbReference type="GO" id="GO:0003676">
    <property type="term" value="F:nucleic acid binding"/>
    <property type="evidence" value="ECO:0007669"/>
    <property type="project" value="InterPro"/>
</dbReference>
<gene>
    <name evidence="2" type="ORF">A2U01_0008268</name>
</gene>
<dbReference type="SUPFAM" id="SSF53098">
    <property type="entry name" value="Ribonuclease H-like"/>
    <property type="match status" value="1"/>
</dbReference>
<dbReference type="EMBL" id="LXQA010012124">
    <property type="protein sequence ID" value="MCH87399.1"/>
    <property type="molecule type" value="Genomic_DNA"/>
</dbReference>
<accession>A0A392MK21</accession>
<feature type="non-terminal residue" evidence="2">
    <location>
        <position position="132"/>
    </location>
</feature>
<sequence>MCPLRVNDQYLGNIMLKINAKLGGLNSLLGVESTPSLPIVSKAPTLILGMDVSHGSPGQTDIPSIAAVVSSRQWPLISKYRACVRTQSAKVEMIDNLFKKVSDTEDEGIMRELLLDFYNSSGKRKPDNIIIF</sequence>
<dbReference type="Gene3D" id="3.40.50.2300">
    <property type="match status" value="1"/>
</dbReference>
<keyword evidence="3" id="KW-1185">Reference proteome</keyword>
<evidence type="ECO:0000313" key="2">
    <source>
        <dbReference type="EMBL" id="MCH87399.1"/>
    </source>
</evidence>
<dbReference type="Proteomes" id="UP000265520">
    <property type="component" value="Unassembled WGS sequence"/>
</dbReference>
<evidence type="ECO:0000313" key="3">
    <source>
        <dbReference type="Proteomes" id="UP000265520"/>
    </source>
</evidence>
<proteinExistence type="predicted"/>
<reference evidence="2 3" key="1">
    <citation type="journal article" date="2018" name="Front. Plant Sci.">
        <title>Red Clover (Trifolium pratense) and Zigzag Clover (T. medium) - A Picture of Genomic Similarities and Differences.</title>
        <authorList>
            <person name="Dluhosova J."/>
            <person name="Istvanek J."/>
            <person name="Nedelnik J."/>
            <person name="Repkova J."/>
        </authorList>
    </citation>
    <scope>NUCLEOTIDE SEQUENCE [LARGE SCALE GENOMIC DNA]</scope>
    <source>
        <strain evidence="3">cv. 10/8</strain>
        <tissue evidence="2">Leaf</tissue>
    </source>
</reference>
<dbReference type="Gene3D" id="3.30.420.10">
    <property type="entry name" value="Ribonuclease H-like superfamily/Ribonuclease H"/>
    <property type="match status" value="1"/>
</dbReference>
<protein>
    <submittedName>
        <fullName evidence="2">Protein argonaute 4-like</fullName>
    </submittedName>
</protein>
<dbReference type="InterPro" id="IPR012337">
    <property type="entry name" value="RNaseH-like_sf"/>
</dbReference>
<dbReference type="PANTHER" id="PTHR22891">
    <property type="entry name" value="EUKARYOTIC TRANSLATION INITIATION FACTOR 2C"/>
    <property type="match status" value="1"/>
</dbReference>
<dbReference type="InterPro" id="IPR003165">
    <property type="entry name" value="Piwi"/>
</dbReference>
<comment type="caution">
    <text evidence="2">The sequence shown here is derived from an EMBL/GenBank/DDBJ whole genome shotgun (WGS) entry which is preliminary data.</text>
</comment>
<organism evidence="2 3">
    <name type="scientific">Trifolium medium</name>
    <dbReference type="NCBI Taxonomy" id="97028"/>
    <lineage>
        <taxon>Eukaryota</taxon>
        <taxon>Viridiplantae</taxon>
        <taxon>Streptophyta</taxon>
        <taxon>Embryophyta</taxon>
        <taxon>Tracheophyta</taxon>
        <taxon>Spermatophyta</taxon>
        <taxon>Magnoliopsida</taxon>
        <taxon>eudicotyledons</taxon>
        <taxon>Gunneridae</taxon>
        <taxon>Pentapetalae</taxon>
        <taxon>rosids</taxon>
        <taxon>fabids</taxon>
        <taxon>Fabales</taxon>
        <taxon>Fabaceae</taxon>
        <taxon>Papilionoideae</taxon>
        <taxon>50 kb inversion clade</taxon>
        <taxon>NPAAA clade</taxon>
        <taxon>Hologalegina</taxon>
        <taxon>IRL clade</taxon>
        <taxon>Trifolieae</taxon>
        <taxon>Trifolium</taxon>
    </lineage>
</organism>
<dbReference type="Pfam" id="PF02171">
    <property type="entry name" value="Piwi"/>
    <property type="match status" value="1"/>
</dbReference>
<dbReference type="InterPro" id="IPR036397">
    <property type="entry name" value="RNaseH_sf"/>
</dbReference>
<feature type="domain" description="Piwi" evidence="1">
    <location>
        <begin position="1"/>
        <end position="132"/>
    </location>
</feature>